<dbReference type="Pfam" id="PF04326">
    <property type="entry name" value="SLFN_AlbA_2"/>
    <property type="match status" value="1"/>
</dbReference>
<sequence>MLPQLPEKWVFGEKVPFQESNTIELKRVSIFTGLFNLKSIRDSGLPKYKETIHAFLNGVGGYLIMGVLDNGTIAGGENLTPDFLDKFNLWIDSCYGSFTCKDGGPIDPSVIQMKIHTFPVQELPDNSPSTHILVVEVINKGVPLNIMNRSGAIIYRLNASNYKMITEPVYKKRDVKGMIQSIQVHMQQIIDEKHRALESIQDKHMDEIKAIVKRESNITRDYVEKISESLYEKYKIDQEQNLCGKIMRFIGLATKF</sequence>
<dbReference type="InterPro" id="IPR007421">
    <property type="entry name" value="Schlafen_AlbA_2_dom"/>
</dbReference>
<reference evidence="2" key="1">
    <citation type="journal article" date="2020" name="Nature">
        <title>Giant virus diversity and host interactions through global metagenomics.</title>
        <authorList>
            <person name="Schulz F."/>
            <person name="Roux S."/>
            <person name="Paez-Espino D."/>
            <person name="Jungbluth S."/>
            <person name="Walsh D.A."/>
            <person name="Denef V.J."/>
            <person name="McMahon K.D."/>
            <person name="Konstantinidis K.T."/>
            <person name="Eloe-Fadrosh E.A."/>
            <person name="Kyrpides N.C."/>
            <person name="Woyke T."/>
        </authorList>
    </citation>
    <scope>NUCLEOTIDE SEQUENCE</scope>
    <source>
        <strain evidence="2">GVMAG-S-1101161-73</strain>
    </source>
</reference>
<evidence type="ECO:0000313" key="2">
    <source>
        <dbReference type="EMBL" id="QHS81204.1"/>
    </source>
</evidence>
<organism evidence="2">
    <name type="scientific">viral metagenome</name>
    <dbReference type="NCBI Taxonomy" id="1070528"/>
    <lineage>
        <taxon>unclassified sequences</taxon>
        <taxon>metagenomes</taxon>
        <taxon>organismal metagenomes</taxon>
    </lineage>
</organism>
<name>A0A6C0AN26_9ZZZZ</name>
<dbReference type="Gene3D" id="3.30.950.30">
    <property type="entry name" value="Schlafen, AAA domain"/>
    <property type="match status" value="1"/>
</dbReference>
<proteinExistence type="predicted"/>
<dbReference type="InterPro" id="IPR038461">
    <property type="entry name" value="Schlafen_AlbA_2_dom_sf"/>
</dbReference>
<protein>
    <recommendedName>
        <fullName evidence="1">Schlafen AlbA-2 domain-containing protein</fullName>
    </recommendedName>
</protein>
<accession>A0A6C0AN26</accession>
<feature type="domain" description="Schlafen AlbA-2" evidence="1">
    <location>
        <begin position="19"/>
        <end position="164"/>
    </location>
</feature>
<dbReference type="EMBL" id="MN740731">
    <property type="protein sequence ID" value="QHS81204.1"/>
    <property type="molecule type" value="Genomic_DNA"/>
</dbReference>
<evidence type="ECO:0000259" key="1">
    <source>
        <dbReference type="Pfam" id="PF04326"/>
    </source>
</evidence>
<dbReference type="AlphaFoldDB" id="A0A6C0AN26"/>